<protein>
    <submittedName>
        <fullName evidence="2">Uncharacterized protein</fullName>
    </submittedName>
</protein>
<reference evidence="2" key="1">
    <citation type="submission" date="2022-11" db="EMBL/GenBank/DDBJ databases">
        <title>The characterization of three novel Bacteroidetes species and genomic analysis of their roles in tidal elemental geochemical cycles.</title>
        <authorList>
            <person name="Ma K.-J."/>
        </authorList>
    </citation>
    <scope>NUCLEOTIDE SEQUENCE</scope>
    <source>
        <strain evidence="2">M415</strain>
    </source>
</reference>
<keyword evidence="1" id="KW-0472">Membrane</keyword>
<keyword evidence="1" id="KW-0812">Transmembrane</keyword>
<gene>
    <name evidence="2" type="ORF">OO016_11560</name>
</gene>
<evidence type="ECO:0000313" key="2">
    <source>
        <dbReference type="EMBL" id="MCX2720240.1"/>
    </source>
</evidence>
<dbReference type="EMBL" id="JAPFQP010000004">
    <property type="protein sequence ID" value="MCX2720240.1"/>
    <property type="molecule type" value="Genomic_DNA"/>
</dbReference>
<dbReference type="Proteomes" id="UP001207116">
    <property type="component" value="Unassembled WGS sequence"/>
</dbReference>
<feature type="transmembrane region" description="Helical" evidence="1">
    <location>
        <begin position="76"/>
        <end position="96"/>
    </location>
</feature>
<evidence type="ECO:0000313" key="3">
    <source>
        <dbReference type="Proteomes" id="UP001207116"/>
    </source>
</evidence>
<keyword evidence="1" id="KW-1133">Transmembrane helix</keyword>
<evidence type="ECO:0000256" key="1">
    <source>
        <dbReference type="SAM" id="Phobius"/>
    </source>
</evidence>
<dbReference type="AlphaFoldDB" id="A0AAE3SP52"/>
<comment type="caution">
    <text evidence="2">The sequence shown here is derived from an EMBL/GenBank/DDBJ whole genome shotgun (WGS) entry which is preliminary data.</text>
</comment>
<accession>A0AAE3SP52</accession>
<name>A0AAE3SP52_9FLAO</name>
<dbReference type="RefSeq" id="WP_266014051.1">
    <property type="nucleotide sequence ID" value="NZ_JAPFQP010000004.1"/>
</dbReference>
<sequence length="171" mass="19811">MDKKYKKEGFRVPDGYFEGLNKRLQDRLYQDSFDLPEEDGFAVPEGYLEGLQDKLNSRIATGEEPGVIKLKPWKKYYFVAASIAAAVVIIIGLRLGRTDDFTFSDLANAELESYFYDNDLELTSYEMAEVLPVEEIEVNDILDNELNEENIMDYLDDNVEDLYELNIEYDE</sequence>
<keyword evidence="3" id="KW-1185">Reference proteome</keyword>
<proteinExistence type="predicted"/>
<organism evidence="2 3">
    <name type="scientific">Lentiprolixibacter aurantiacus</name>
    <dbReference type="NCBI Taxonomy" id="2993939"/>
    <lineage>
        <taxon>Bacteria</taxon>
        <taxon>Pseudomonadati</taxon>
        <taxon>Bacteroidota</taxon>
        <taxon>Flavobacteriia</taxon>
        <taxon>Flavobacteriales</taxon>
        <taxon>Flavobacteriaceae</taxon>
        <taxon>Lentiprolixibacter</taxon>
    </lineage>
</organism>